<keyword evidence="5" id="KW-0998">Cell outer membrane</keyword>
<evidence type="ECO:0000256" key="4">
    <source>
        <dbReference type="ARBA" id="ARBA00023136"/>
    </source>
</evidence>
<evidence type="ECO:0000256" key="3">
    <source>
        <dbReference type="ARBA" id="ARBA00022729"/>
    </source>
</evidence>
<comment type="similarity">
    <text evidence="2">Belongs to the MipA/OmpV family.</text>
</comment>
<dbReference type="InterPro" id="IPR010583">
    <property type="entry name" value="MipA"/>
</dbReference>
<dbReference type="PANTHER" id="PTHR38776">
    <property type="entry name" value="MLTA-INTERACTING PROTEIN-RELATED"/>
    <property type="match status" value="1"/>
</dbReference>
<reference evidence="6" key="1">
    <citation type="submission" date="2021-12" db="EMBL/GenBank/DDBJ databases">
        <authorList>
            <person name="Rodrigo-Torres L."/>
            <person name="Arahal R. D."/>
            <person name="Lucena T."/>
        </authorList>
    </citation>
    <scope>NUCLEOTIDE SEQUENCE</scope>
    <source>
        <strain evidence="6">CECT 8267</strain>
    </source>
</reference>
<keyword evidence="4" id="KW-0472">Membrane</keyword>
<dbReference type="Pfam" id="PF06629">
    <property type="entry name" value="MipA"/>
    <property type="match status" value="1"/>
</dbReference>
<comment type="subcellular location">
    <subcellularLocation>
        <location evidence="1">Cell outer membrane</location>
    </subcellularLocation>
</comment>
<dbReference type="RefSeq" id="WP_237443402.1">
    <property type="nucleotide sequence ID" value="NZ_CAKLPX010000001.1"/>
</dbReference>
<evidence type="ECO:0000256" key="1">
    <source>
        <dbReference type="ARBA" id="ARBA00004442"/>
    </source>
</evidence>
<organism evidence="6 7">
    <name type="scientific">Sinobacterium norvegicum</name>
    <dbReference type="NCBI Taxonomy" id="1641715"/>
    <lineage>
        <taxon>Bacteria</taxon>
        <taxon>Pseudomonadati</taxon>
        <taxon>Pseudomonadota</taxon>
        <taxon>Gammaproteobacteria</taxon>
        <taxon>Cellvibrionales</taxon>
        <taxon>Spongiibacteraceae</taxon>
        <taxon>Sinobacterium</taxon>
    </lineage>
</organism>
<dbReference type="Proteomes" id="UP000838100">
    <property type="component" value="Unassembled WGS sequence"/>
</dbReference>
<evidence type="ECO:0000256" key="2">
    <source>
        <dbReference type="ARBA" id="ARBA00005722"/>
    </source>
</evidence>
<evidence type="ECO:0000313" key="7">
    <source>
        <dbReference type="Proteomes" id="UP000838100"/>
    </source>
</evidence>
<keyword evidence="7" id="KW-1185">Reference proteome</keyword>
<dbReference type="EMBL" id="CAKLPX010000001">
    <property type="protein sequence ID" value="CAH0990726.1"/>
    <property type="molecule type" value="Genomic_DNA"/>
</dbReference>
<evidence type="ECO:0000256" key="5">
    <source>
        <dbReference type="ARBA" id="ARBA00023237"/>
    </source>
</evidence>
<evidence type="ECO:0000313" key="6">
    <source>
        <dbReference type="EMBL" id="CAH0990726.1"/>
    </source>
</evidence>
<name>A0ABM9ACK7_9GAMM</name>
<sequence>MTQLSSRFLSVIFIILLPLDALAQGSYRNLDPEDRSGELSLGFSLRPQTSPYLGEDYRRDWQPMFIYTGETFFFNTNEAGWHLIDNDDWQLDLYAGYFYGGYNEHSIFWSETGRDDDDALDGMSRRDAWESGFALTRKTDYGRFKLDLNADISGAHEGYTASAEWSKVFRFNRWQVEPWFAYQLFNDDKSNYYFGVREDEATDTRNAYKIDEATDNWEIGTAFRYQAAQHHYFGLNLYYTIYDNKILDSPIVEESTILTANINYRYEFNDLSNPGPDGDVYNFFFNNPNPWSMRVAYGYTTDSSFMDIVRGEFERNDDGTSMGSVFLSRQLTERFMWLPIEGWAQAGVARRFENDIQGDFNEYVFAFKAYFTKFPWSNTVKTRFGFAEGLSYATKVPAVEQRRNDDRDRNTSHLLNYLDYSWDVSIGDIFRQKDLKDCFFGFSIHHRSGIFASSDLYGNVNGGSNVNTLYVECIRS</sequence>
<accession>A0ABM9ACK7</accession>
<comment type="caution">
    <text evidence="6">The sequence shown here is derived from an EMBL/GenBank/DDBJ whole genome shotgun (WGS) entry which is preliminary data.</text>
</comment>
<gene>
    <name evidence="6" type="ORF">SIN8267_00821</name>
</gene>
<keyword evidence="3" id="KW-0732">Signal</keyword>
<proteinExistence type="inferred from homology"/>
<protein>
    <recommendedName>
        <fullName evidence="8">MipA/OmpV family protein</fullName>
    </recommendedName>
</protein>
<dbReference type="PANTHER" id="PTHR38776:SF1">
    <property type="entry name" value="MLTA-INTERACTING PROTEIN-RELATED"/>
    <property type="match status" value="1"/>
</dbReference>
<evidence type="ECO:0008006" key="8">
    <source>
        <dbReference type="Google" id="ProtNLM"/>
    </source>
</evidence>